<evidence type="ECO:0000256" key="1">
    <source>
        <dbReference type="SAM" id="MobiDB-lite"/>
    </source>
</evidence>
<proteinExistence type="predicted"/>
<dbReference type="WBParaSite" id="ACRNAN_scaffold252.g26904.t1">
    <property type="protein sequence ID" value="ACRNAN_scaffold252.g26904.t1"/>
    <property type="gene ID" value="ACRNAN_scaffold252.g26904"/>
</dbReference>
<dbReference type="Proteomes" id="UP000887540">
    <property type="component" value="Unplaced"/>
</dbReference>
<reference evidence="3" key="1">
    <citation type="submission" date="2022-11" db="UniProtKB">
        <authorList>
            <consortium name="WormBaseParasite"/>
        </authorList>
    </citation>
    <scope>IDENTIFICATION</scope>
</reference>
<evidence type="ECO:0000313" key="2">
    <source>
        <dbReference type="Proteomes" id="UP000887540"/>
    </source>
</evidence>
<dbReference type="AlphaFoldDB" id="A0A914DF57"/>
<feature type="region of interest" description="Disordered" evidence="1">
    <location>
        <begin position="73"/>
        <end position="103"/>
    </location>
</feature>
<name>A0A914DF57_9BILA</name>
<protein>
    <submittedName>
        <fullName evidence="3">Uncharacterized protein</fullName>
    </submittedName>
</protein>
<keyword evidence="2" id="KW-1185">Reference proteome</keyword>
<accession>A0A914DF57</accession>
<organism evidence="2 3">
    <name type="scientific">Acrobeloides nanus</name>
    <dbReference type="NCBI Taxonomy" id="290746"/>
    <lineage>
        <taxon>Eukaryota</taxon>
        <taxon>Metazoa</taxon>
        <taxon>Ecdysozoa</taxon>
        <taxon>Nematoda</taxon>
        <taxon>Chromadorea</taxon>
        <taxon>Rhabditida</taxon>
        <taxon>Tylenchina</taxon>
        <taxon>Cephalobomorpha</taxon>
        <taxon>Cephaloboidea</taxon>
        <taxon>Cephalobidae</taxon>
        <taxon>Acrobeloides</taxon>
    </lineage>
</organism>
<evidence type="ECO:0000313" key="3">
    <source>
        <dbReference type="WBParaSite" id="ACRNAN_scaffold252.g26904.t1"/>
    </source>
</evidence>
<sequence>MFYKVVCRDLLLIQGRNKLILLFFPSYPEHVSDIRFYQSLWFVLCSAPSILTHNIERKWGKIGRNSLALAKAKDKTKEKTKAKDKAKGKAKDKAKGKAKEKAKDKAKAKAKALALDLALSLVLSLALAKAKAKAKNKAKNNFVSPYILSI</sequence>